<protein>
    <submittedName>
        <fullName evidence="2">Uncharacterized protein</fullName>
    </submittedName>
</protein>
<dbReference type="OrthoDB" id="3390230at2"/>
<evidence type="ECO:0000313" key="3">
    <source>
        <dbReference type="Proteomes" id="UP000198797"/>
    </source>
</evidence>
<name>A0A1C4VUA4_9ACTN</name>
<dbReference type="STRING" id="121616.GA0070216_102619"/>
<keyword evidence="3" id="KW-1185">Reference proteome</keyword>
<organism evidence="2 3">
    <name type="scientific">Micromonospora matsumotoense</name>
    <dbReference type="NCBI Taxonomy" id="121616"/>
    <lineage>
        <taxon>Bacteria</taxon>
        <taxon>Bacillati</taxon>
        <taxon>Actinomycetota</taxon>
        <taxon>Actinomycetes</taxon>
        <taxon>Micromonosporales</taxon>
        <taxon>Micromonosporaceae</taxon>
        <taxon>Micromonospora</taxon>
    </lineage>
</organism>
<dbReference type="AlphaFoldDB" id="A0A1C4VUA4"/>
<dbReference type="RefSeq" id="WP_091240608.1">
    <property type="nucleotide sequence ID" value="NZ_FMCU01000002.1"/>
</dbReference>
<accession>A0A1C4VUA4</accession>
<dbReference type="Proteomes" id="UP000198797">
    <property type="component" value="Unassembled WGS sequence"/>
</dbReference>
<feature type="region of interest" description="Disordered" evidence="1">
    <location>
        <begin position="63"/>
        <end position="93"/>
    </location>
</feature>
<reference evidence="3" key="1">
    <citation type="submission" date="2016-06" db="EMBL/GenBank/DDBJ databases">
        <authorList>
            <person name="Varghese N."/>
            <person name="Submissions Spin"/>
        </authorList>
    </citation>
    <scope>NUCLEOTIDE SEQUENCE [LARGE SCALE GENOMIC DNA]</scope>
    <source>
        <strain evidence="3">DSM 44100</strain>
    </source>
</reference>
<dbReference type="EMBL" id="FMCU01000002">
    <property type="protein sequence ID" value="SCE87538.1"/>
    <property type="molecule type" value="Genomic_DNA"/>
</dbReference>
<evidence type="ECO:0000313" key="2">
    <source>
        <dbReference type="EMBL" id="SCE87538.1"/>
    </source>
</evidence>
<gene>
    <name evidence="2" type="ORF">GA0070216_102619</name>
</gene>
<sequence length="93" mass="10335">MSQDEREFTVRLRGVGPDQYADIVNAVWMQMRAIGCDYCTVTPDEQSDAAALDGRWDEYSRVSWTEGGRGGTPQAQAARAHRTHSRRSAGTDT</sequence>
<proteinExistence type="predicted"/>
<evidence type="ECO:0000256" key="1">
    <source>
        <dbReference type="SAM" id="MobiDB-lite"/>
    </source>
</evidence>